<protein>
    <submittedName>
        <fullName evidence="2">Nuclear transport factor 2 family protein</fullName>
    </submittedName>
</protein>
<reference evidence="2 3" key="1">
    <citation type="submission" date="2018-11" db="EMBL/GenBank/DDBJ databases">
        <authorList>
            <person name="Li F."/>
        </authorList>
    </citation>
    <scope>NUCLEOTIDE SEQUENCE [LARGE SCALE GENOMIC DNA]</scope>
    <source>
        <strain evidence="2 3">Gsoil 818</strain>
    </source>
</reference>
<feature type="domain" description="SnoaL-like" evidence="1">
    <location>
        <begin position="62"/>
        <end position="163"/>
    </location>
</feature>
<dbReference type="Gene3D" id="3.10.450.50">
    <property type="match status" value="1"/>
</dbReference>
<dbReference type="SUPFAM" id="SSF54427">
    <property type="entry name" value="NTF2-like"/>
    <property type="match status" value="1"/>
</dbReference>
<organism evidence="2 3">
    <name type="scientific">Nocardioides pocheonensis</name>
    <dbReference type="NCBI Taxonomy" id="661485"/>
    <lineage>
        <taxon>Bacteria</taxon>
        <taxon>Bacillati</taxon>
        <taxon>Actinomycetota</taxon>
        <taxon>Actinomycetes</taxon>
        <taxon>Propionibacteriales</taxon>
        <taxon>Nocardioidaceae</taxon>
        <taxon>Nocardioides</taxon>
    </lineage>
</organism>
<dbReference type="EMBL" id="RJSF01000005">
    <property type="protein sequence ID" value="RNM17040.1"/>
    <property type="molecule type" value="Genomic_DNA"/>
</dbReference>
<sequence>MRRCDACRSGHRSHETVRLTGSRDPLSRVVRRPAGWNGPMRISDCPDPPRGSRFDIMSTVLERLIEAQNDHDADLFASHFTEDYQSDQPAHPGRRFSGRAQVHENWSSVFAGVPDFRADLLATCRDRDTEWGEVYWRGHHTDGSGFAMCGVIIATIRDDRIAAARLYVEPVEDTGEDIATAVDQLYRPPSQDS</sequence>
<name>A0A3N0GY24_9ACTN</name>
<keyword evidence="3" id="KW-1185">Reference proteome</keyword>
<proteinExistence type="predicted"/>
<evidence type="ECO:0000313" key="3">
    <source>
        <dbReference type="Proteomes" id="UP000279994"/>
    </source>
</evidence>
<dbReference type="InterPro" id="IPR032710">
    <property type="entry name" value="NTF2-like_dom_sf"/>
</dbReference>
<dbReference type="OrthoDB" id="3542814at2"/>
<evidence type="ECO:0000313" key="2">
    <source>
        <dbReference type="EMBL" id="RNM17040.1"/>
    </source>
</evidence>
<dbReference type="Pfam" id="PF12680">
    <property type="entry name" value="SnoaL_2"/>
    <property type="match status" value="1"/>
</dbReference>
<gene>
    <name evidence="2" type="ORF">EFL26_02830</name>
</gene>
<dbReference type="Proteomes" id="UP000279994">
    <property type="component" value="Unassembled WGS sequence"/>
</dbReference>
<evidence type="ECO:0000259" key="1">
    <source>
        <dbReference type="Pfam" id="PF12680"/>
    </source>
</evidence>
<accession>A0A3N0GY24</accession>
<dbReference type="AlphaFoldDB" id="A0A3N0GY24"/>
<dbReference type="InterPro" id="IPR037401">
    <property type="entry name" value="SnoaL-like"/>
</dbReference>
<comment type="caution">
    <text evidence="2">The sequence shown here is derived from an EMBL/GenBank/DDBJ whole genome shotgun (WGS) entry which is preliminary data.</text>
</comment>